<evidence type="ECO:0000313" key="6">
    <source>
        <dbReference type="Proteomes" id="UP000033451"/>
    </source>
</evidence>
<dbReference type="InterPro" id="IPR008984">
    <property type="entry name" value="SMAD_FHA_dom_sf"/>
</dbReference>
<organism evidence="5 6">
    <name type="scientific">Microbacterium ginsengisoli</name>
    <dbReference type="NCBI Taxonomy" id="400772"/>
    <lineage>
        <taxon>Bacteria</taxon>
        <taxon>Bacillati</taxon>
        <taxon>Actinomycetota</taxon>
        <taxon>Actinomycetes</taxon>
        <taxon>Micrococcales</taxon>
        <taxon>Microbacteriaceae</taxon>
        <taxon>Microbacterium</taxon>
    </lineage>
</organism>
<evidence type="ECO:0000259" key="4">
    <source>
        <dbReference type="PROSITE" id="PS50006"/>
    </source>
</evidence>
<dbReference type="PROSITE" id="PS50006">
    <property type="entry name" value="FHA_DOMAIN"/>
    <property type="match status" value="1"/>
</dbReference>
<name>A0A0F0M029_9MICO</name>
<dbReference type="InterPro" id="IPR043739">
    <property type="entry name" value="DUF5684"/>
</dbReference>
<feature type="transmembrane region" description="Helical" evidence="3">
    <location>
        <begin position="95"/>
        <end position="115"/>
    </location>
</feature>
<sequence>MTDAAGSLVVAVVIVATLVVVAATLHAWYAAGLSRVFRAVDADGWRAWIPVGNEAELLRLARFEPALAVLAFVPVVNVYGYVVHVRAVHRVGARFGLGVGTTVIGALLPPVWAMVVGARAPLPPAEVRTPTDDEDDDTPAVMVGLIGERVPAADAARLPAPPGGSPLAAPGATPLAPAGTPRAHAAGVPTVAAPAAQTPPASEAAAEVVDAVPASHDLPSVLPTDVADLPLRRRSRRSVAPGDGTTAAAWWIVTADGERYAVASDRVIIGRHPSGDEAGVQYLAIADATRTVSTQHAALRLIAGRWSLSDIGSTNGTSLVDARGSVQSLAAHTVAEITGEFRLGDMALRLEPGR</sequence>
<dbReference type="SMART" id="SM00240">
    <property type="entry name" value="FHA"/>
    <property type="match status" value="1"/>
</dbReference>
<feature type="compositionally biased region" description="Low complexity" evidence="2">
    <location>
        <begin position="165"/>
        <end position="184"/>
    </location>
</feature>
<protein>
    <recommendedName>
        <fullName evidence="4">FHA domain-containing protein</fullName>
    </recommendedName>
</protein>
<proteinExistence type="predicted"/>
<keyword evidence="3" id="KW-1133">Transmembrane helix</keyword>
<dbReference type="Proteomes" id="UP000033451">
    <property type="component" value="Unassembled WGS sequence"/>
</dbReference>
<dbReference type="InterPro" id="IPR000253">
    <property type="entry name" value="FHA_dom"/>
</dbReference>
<evidence type="ECO:0000256" key="1">
    <source>
        <dbReference type="ARBA" id="ARBA00022553"/>
    </source>
</evidence>
<keyword evidence="3" id="KW-0472">Membrane</keyword>
<dbReference type="OrthoDB" id="3637276at2"/>
<evidence type="ECO:0000256" key="2">
    <source>
        <dbReference type="SAM" id="MobiDB-lite"/>
    </source>
</evidence>
<gene>
    <name evidence="5" type="ORF">RR49_00084</name>
</gene>
<dbReference type="CDD" id="cd00060">
    <property type="entry name" value="FHA"/>
    <property type="match status" value="1"/>
</dbReference>
<dbReference type="AlphaFoldDB" id="A0A0F0M029"/>
<evidence type="ECO:0000313" key="5">
    <source>
        <dbReference type="EMBL" id="KJL45152.1"/>
    </source>
</evidence>
<feature type="transmembrane region" description="Helical" evidence="3">
    <location>
        <begin position="7"/>
        <end position="29"/>
    </location>
</feature>
<dbReference type="Gene3D" id="2.60.200.20">
    <property type="match status" value="1"/>
</dbReference>
<keyword evidence="6" id="KW-1185">Reference proteome</keyword>
<feature type="domain" description="FHA" evidence="4">
    <location>
        <begin position="267"/>
        <end position="324"/>
    </location>
</feature>
<dbReference type="RefSeq" id="WP_045245775.1">
    <property type="nucleotide sequence ID" value="NZ_JYIY01000031.1"/>
</dbReference>
<dbReference type="Pfam" id="PF18936">
    <property type="entry name" value="DUF5684"/>
    <property type="match status" value="1"/>
</dbReference>
<dbReference type="STRING" id="400772.RR49_00084"/>
<dbReference type="PATRIC" id="fig|400772.4.peg.102"/>
<dbReference type="Pfam" id="PF00498">
    <property type="entry name" value="FHA"/>
    <property type="match status" value="1"/>
</dbReference>
<evidence type="ECO:0000256" key="3">
    <source>
        <dbReference type="SAM" id="Phobius"/>
    </source>
</evidence>
<feature type="region of interest" description="Disordered" evidence="2">
    <location>
        <begin position="155"/>
        <end position="184"/>
    </location>
</feature>
<keyword evidence="1" id="KW-0597">Phosphoprotein</keyword>
<reference evidence="5 6" key="1">
    <citation type="submission" date="2015-02" db="EMBL/GenBank/DDBJ databases">
        <title>Draft genome sequences of ten Microbacterium spp. with emphasis on heavy metal contaminated environments.</title>
        <authorList>
            <person name="Corretto E."/>
        </authorList>
    </citation>
    <scope>NUCLEOTIDE SEQUENCE [LARGE SCALE GENOMIC DNA]</scope>
    <source>
        <strain evidence="5 6">DSM 18659</strain>
    </source>
</reference>
<accession>A0A0F0M029</accession>
<feature type="transmembrane region" description="Helical" evidence="3">
    <location>
        <begin position="66"/>
        <end position="83"/>
    </location>
</feature>
<dbReference type="SUPFAM" id="SSF49879">
    <property type="entry name" value="SMAD/FHA domain"/>
    <property type="match status" value="1"/>
</dbReference>
<comment type="caution">
    <text evidence="5">The sequence shown here is derived from an EMBL/GenBank/DDBJ whole genome shotgun (WGS) entry which is preliminary data.</text>
</comment>
<keyword evidence="3" id="KW-0812">Transmembrane</keyword>
<dbReference type="EMBL" id="JYIY01000031">
    <property type="protein sequence ID" value="KJL45152.1"/>
    <property type="molecule type" value="Genomic_DNA"/>
</dbReference>